<evidence type="ECO:0000256" key="1">
    <source>
        <dbReference type="SAM" id="MobiDB-lite"/>
    </source>
</evidence>
<organism evidence="3 4">
    <name type="scientific">Eleusine coracana subsp. coracana</name>
    <dbReference type="NCBI Taxonomy" id="191504"/>
    <lineage>
        <taxon>Eukaryota</taxon>
        <taxon>Viridiplantae</taxon>
        <taxon>Streptophyta</taxon>
        <taxon>Embryophyta</taxon>
        <taxon>Tracheophyta</taxon>
        <taxon>Spermatophyta</taxon>
        <taxon>Magnoliopsida</taxon>
        <taxon>Liliopsida</taxon>
        <taxon>Poales</taxon>
        <taxon>Poaceae</taxon>
        <taxon>PACMAD clade</taxon>
        <taxon>Chloridoideae</taxon>
        <taxon>Cynodonteae</taxon>
        <taxon>Eleusininae</taxon>
        <taxon>Eleusine</taxon>
    </lineage>
</organism>
<keyword evidence="2" id="KW-0472">Membrane</keyword>
<dbReference type="PANTHER" id="PTHR48040">
    <property type="entry name" value="PLEIOTROPIC DRUG RESISTANCE PROTEIN 1-LIKE ISOFORM X1"/>
    <property type="match status" value="1"/>
</dbReference>
<gene>
    <name evidence="3" type="primary">gb29593</name>
    <name evidence="3" type="ORF">PR202_gb29593</name>
</gene>
<reference evidence="3" key="2">
    <citation type="submission" date="2021-12" db="EMBL/GenBank/DDBJ databases">
        <title>Resequencing data analysis of finger millet.</title>
        <authorList>
            <person name="Hatakeyama M."/>
            <person name="Aluri S."/>
            <person name="Balachadran M.T."/>
            <person name="Sivarajan S.R."/>
            <person name="Poveda L."/>
            <person name="Shimizu-Inatsugi R."/>
            <person name="Schlapbach R."/>
            <person name="Sreeman S.M."/>
            <person name="Shimizu K.K."/>
        </authorList>
    </citation>
    <scope>NUCLEOTIDE SEQUENCE</scope>
</reference>
<feature type="compositionally biased region" description="Low complexity" evidence="1">
    <location>
        <begin position="63"/>
        <end position="88"/>
    </location>
</feature>
<feature type="compositionally biased region" description="Pro residues" evidence="1">
    <location>
        <begin position="8"/>
        <end position="21"/>
    </location>
</feature>
<feature type="transmembrane region" description="Helical" evidence="2">
    <location>
        <begin position="124"/>
        <end position="144"/>
    </location>
</feature>
<keyword evidence="2" id="KW-0812">Transmembrane</keyword>
<sequence>MEGEGDLAPPPPPPPRPPTRPLGPLQAIGREEGGGPGFPSKVEGGTPGLASRKESEEGGGLGLPSVEESSGSWLPSVEEGGAASLASSEKGEEGAERGGRRREGALQGWRRMTRRGRRRCRKPSSFLLGLVSLIFMYLIFLQAIPGVPKITEGYNPATWMLEVTSPLSEARLNINFAEIYANSELYR</sequence>
<evidence type="ECO:0000313" key="4">
    <source>
        <dbReference type="Proteomes" id="UP001054889"/>
    </source>
</evidence>
<dbReference type="EMBL" id="BQKI01000120">
    <property type="protein sequence ID" value="GJN40386.1"/>
    <property type="molecule type" value="Genomic_DNA"/>
</dbReference>
<proteinExistence type="predicted"/>
<keyword evidence="2" id="KW-1133">Transmembrane helix</keyword>
<dbReference type="AlphaFoldDB" id="A0AAV5FZS9"/>
<accession>A0AAV5FZS9</accession>
<dbReference type="PANTHER" id="PTHR48040:SF55">
    <property type="entry name" value="OS02G0318500 PROTEIN"/>
    <property type="match status" value="1"/>
</dbReference>
<feature type="compositionally biased region" description="Basic and acidic residues" evidence="1">
    <location>
        <begin position="89"/>
        <end position="104"/>
    </location>
</feature>
<evidence type="ECO:0000256" key="2">
    <source>
        <dbReference type="SAM" id="Phobius"/>
    </source>
</evidence>
<name>A0AAV5FZS9_ELECO</name>
<comment type="caution">
    <text evidence="3">The sequence shown here is derived from an EMBL/GenBank/DDBJ whole genome shotgun (WGS) entry which is preliminary data.</text>
</comment>
<keyword evidence="4" id="KW-1185">Reference proteome</keyword>
<protein>
    <submittedName>
        <fullName evidence="3">Uncharacterized protein</fullName>
    </submittedName>
</protein>
<feature type="region of interest" description="Disordered" evidence="1">
    <location>
        <begin position="1"/>
        <end position="116"/>
    </location>
</feature>
<evidence type="ECO:0000313" key="3">
    <source>
        <dbReference type="EMBL" id="GJN40386.1"/>
    </source>
</evidence>
<dbReference type="Proteomes" id="UP001054889">
    <property type="component" value="Unassembled WGS sequence"/>
</dbReference>
<reference evidence="3" key="1">
    <citation type="journal article" date="2018" name="DNA Res.">
        <title>Multiple hybrid de novo genome assembly of finger millet, an orphan allotetraploid crop.</title>
        <authorList>
            <person name="Hatakeyama M."/>
            <person name="Aluri S."/>
            <person name="Balachadran M.T."/>
            <person name="Sivarajan S.R."/>
            <person name="Patrignani A."/>
            <person name="Gruter S."/>
            <person name="Poveda L."/>
            <person name="Shimizu-Inatsugi R."/>
            <person name="Baeten J."/>
            <person name="Francoijs K.J."/>
            <person name="Nataraja K.N."/>
            <person name="Reddy Y.A.N."/>
            <person name="Phadnis S."/>
            <person name="Ravikumar R.L."/>
            <person name="Schlapbach R."/>
            <person name="Sreeman S.M."/>
            <person name="Shimizu K.K."/>
        </authorList>
    </citation>
    <scope>NUCLEOTIDE SEQUENCE</scope>
</reference>